<evidence type="ECO:0000259" key="6">
    <source>
        <dbReference type="SMART" id="SM01158"/>
    </source>
</evidence>
<dbReference type="AlphaFoldDB" id="A0AA88LHK0"/>
<protein>
    <recommendedName>
        <fullName evidence="6">Armadillo-like helical domain-containing protein</fullName>
    </recommendedName>
</protein>
<accession>A0AA88LHK0</accession>
<evidence type="ECO:0000256" key="3">
    <source>
        <dbReference type="ARBA" id="ARBA00022989"/>
    </source>
</evidence>
<comment type="caution">
    <text evidence="7">The sequence shown here is derived from an EMBL/GenBank/DDBJ whole genome shotgun (WGS) entry which is preliminary data.</text>
</comment>
<dbReference type="SMART" id="SM01158">
    <property type="entry name" value="DUF1741"/>
    <property type="match status" value="1"/>
</dbReference>
<feature type="region of interest" description="Disordered" evidence="5">
    <location>
        <begin position="319"/>
        <end position="350"/>
    </location>
</feature>
<evidence type="ECO:0000256" key="1">
    <source>
        <dbReference type="ARBA" id="ARBA00004370"/>
    </source>
</evidence>
<gene>
    <name evidence="7" type="ORF">QYM36_007907</name>
</gene>
<keyword evidence="4" id="KW-0472">Membrane</keyword>
<dbReference type="Proteomes" id="UP001187531">
    <property type="component" value="Unassembled WGS sequence"/>
</dbReference>
<keyword evidence="3" id="KW-1133">Transmembrane helix</keyword>
<name>A0AA88LHK0_ARTSF</name>
<dbReference type="Pfam" id="PF08427">
    <property type="entry name" value="ARMH3_C"/>
    <property type="match status" value="1"/>
</dbReference>
<evidence type="ECO:0000313" key="8">
    <source>
        <dbReference type="Proteomes" id="UP001187531"/>
    </source>
</evidence>
<reference evidence="7" key="1">
    <citation type="submission" date="2023-07" db="EMBL/GenBank/DDBJ databases">
        <title>Chromosome-level genome assembly of Artemia franciscana.</title>
        <authorList>
            <person name="Jo E."/>
        </authorList>
    </citation>
    <scope>NUCLEOTIDE SEQUENCE</scope>
    <source>
        <tissue evidence="7">Whole body</tissue>
    </source>
</reference>
<dbReference type="InterPro" id="IPR039868">
    <property type="entry name" value="ARMD3-like"/>
</dbReference>
<comment type="subcellular location">
    <subcellularLocation>
        <location evidence="1">Membrane</location>
    </subcellularLocation>
</comment>
<sequence>MSKRHPSGTIKKAFKEKVVAIYETIFRGEDPSAGNPNFWDEFFLLKPKVSCFEVELLKLSADQLEANKININLLFTKCLEMLKAEQNIKIVYALQTMGALTRILYQKHCADPNFDLIGVLVGSNDVDRTMEDLIKSLSELICADFPCITKKLVLKFLLVIVTGFENISSNVLLDHFMINSMFDPLIQLLSLPESRSQFGRDVVLLNTLLITYKKQEAANPYLVKLSLVDDELVLHGYAQVISSGLQEFCRKYIVVKQQEPQNSWLSSITSMVGNMFVSEEAHNKMEKLKANDSLLLALYEAVHSSRNFVTVFAYIQPHERPPQPPSDEEIEADHQDDSIGAPATPTPTVENVTHSSSLLATLLEYCSVIMQDVKHDVSLTSTKLSFIVLTVVTEDNYANSLMHDPNLVFQVQIHKAVMRHRKIGGDPVVPARPIVSALLDLVIEFIVTHLLKKFPVDLYELALGIIVRLICYQKRCKVRINYQWRDLWHALFSLLKFLQSAEGQLLKKLNIFPVAQQAINIFNLFITYGDTFLSVESLYDDLYYEIIRNKSVFDNIYSMVLRYSSSEGDNKEYSLRLMTSLNNIRSIIGHFTPKVDTWLATQSLSTPTEAQILEVVRNGYESLTLKLVDNLDQFQRYTETPNHNAFFAAFISISPDLNSRGELNSNSSRNLSAPV</sequence>
<organism evidence="7 8">
    <name type="scientific">Artemia franciscana</name>
    <name type="common">Brine shrimp</name>
    <name type="synonym">Artemia sanfranciscana</name>
    <dbReference type="NCBI Taxonomy" id="6661"/>
    <lineage>
        <taxon>Eukaryota</taxon>
        <taxon>Metazoa</taxon>
        <taxon>Ecdysozoa</taxon>
        <taxon>Arthropoda</taxon>
        <taxon>Crustacea</taxon>
        <taxon>Branchiopoda</taxon>
        <taxon>Anostraca</taxon>
        <taxon>Artemiidae</taxon>
        <taxon>Artemia</taxon>
    </lineage>
</organism>
<keyword evidence="2" id="KW-0812">Transmembrane</keyword>
<evidence type="ECO:0000256" key="4">
    <source>
        <dbReference type="ARBA" id="ARBA00023136"/>
    </source>
</evidence>
<feature type="domain" description="Armadillo-like helical" evidence="6">
    <location>
        <begin position="426"/>
        <end position="661"/>
    </location>
</feature>
<dbReference type="GO" id="GO:0005829">
    <property type="term" value="C:cytosol"/>
    <property type="evidence" value="ECO:0007669"/>
    <property type="project" value="TreeGrafter"/>
</dbReference>
<dbReference type="EMBL" id="JAVRJZ010000001">
    <property type="protein sequence ID" value="KAK2727229.1"/>
    <property type="molecule type" value="Genomic_DNA"/>
</dbReference>
<dbReference type="PANTHER" id="PTHR13608">
    <property type="entry name" value="ARMADILLO-LIKE HELICAL DOMAIN-CONTAINING PROTEIN 3"/>
    <property type="match status" value="1"/>
</dbReference>
<evidence type="ECO:0000256" key="2">
    <source>
        <dbReference type="ARBA" id="ARBA00022692"/>
    </source>
</evidence>
<dbReference type="GO" id="GO:0016020">
    <property type="term" value="C:membrane"/>
    <property type="evidence" value="ECO:0007669"/>
    <property type="project" value="UniProtKB-SubCell"/>
</dbReference>
<evidence type="ECO:0000256" key="5">
    <source>
        <dbReference type="SAM" id="MobiDB-lite"/>
    </source>
</evidence>
<proteinExistence type="predicted"/>
<keyword evidence="8" id="KW-1185">Reference proteome</keyword>
<dbReference type="InterPro" id="IPR013636">
    <property type="entry name" value="ARMH3_C"/>
</dbReference>
<dbReference type="PANTHER" id="PTHR13608:SF3">
    <property type="entry name" value="ARMADILLO-LIKE HELICAL DOMAIN-CONTAINING PROTEIN 3"/>
    <property type="match status" value="1"/>
</dbReference>
<evidence type="ECO:0000313" key="7">
    <source>
        <dbReference type="EMBL" id="KAK2727229.1"/>
    </source>
</evidence>